<dbReference type="PANTHER" id="PTHR12161:SF13">
    <property type="entry name" value="REGULATOR OF VPS4 ACTIVITY IN THE MVB PATHWAY PROTEIN"/>
    <property type="match status" value="1"/>
</dbReference>
<evidence type="ECO:0000313" key="3">
    <source>
        <dbReference type="EMBL" id="KYP67520.1"/>
    </source>
</evidence>
<dbReference type="AlphaFoldDB" id="A0A151TKF3"/>
<dbReference type="STRING" id="3821.A0A151TKF3"/>
<feature type="compositionally biased region" description="Basic and acidic residues" evidence="2">
    <location>
        <begin position="265"/>
        <end position="279"/>
    </location>
</feature>
<dbReference type="OMA" id="TNAREQH"/>
<dbReference type="PANTHER" id="PTHR12161">
    <property type="entry name" value="IST1 FAMILY MEMBER"/>
    <property type="match status" value="1"/>
</dbReference>
<dbReference type="EMBL" id="CM003607">
    <property type="protein sequence ID" value="KYP67520.1"/>
    <property type="molecule type" value="Genomic_DNA"/>
</dbReference>
<dbReference type="Pfam" id="PF03398">
    <property type="entry name" value="Ist1"/>
    <property type="match status" value="1"/>
</dbReference>
<proteinExistence type="inferred from homology"/>
<feature type="region of interest" description="Disordered" evidence="2">
    <location>
        <begin position="389"/>
        <end position="434"/>
    </location>
</feature>
<organism evidence="3 4">
    <name type="scientific">Cajanus cajan</name>
    <name type="common">Pigeon pea</name>
    <name type="synonym">Cajanus indicus</name>
    <dbReference type="NCBI Taxonomy" id="3821"/>
    <lineage>
        <taxon>Eukaryota</taxon>
        <taxon>Viridiplantae</taxon>
        <taxon>Streptophyta</taxon>
        <taxon>Embryophyta</taxon>
        <taxon>Tracheophyta</taxon>
        <taxon>Spermatophyta</taxon>
        <taxon>Magnoliopsida</taxon>
        <taxon>eudicotyledons</taxon>
        <taxon>Gunneridae</taxon>
        <taxon>Pentapetalae</taxon>
        <taxon>rosids</taxon>
        <taxon>fabids</taxon>
        <taxon>Fabales</taxon>
        <taxon>Fabaceae</taxon>
        <taxon>Papilionoideae</taxon>
        <taxon>50 kb inversion clade</taxon>
        <taxon>NPAAA clade</taxon>
        <taxon>indigoferoid/millettioid clade</taxon>
        <taxon>Phaseoleae</taxon>
        <taxon>Cajanus</taxon>
    </lineage>
</organism>
<evidence type="ECO:0000256" key="1">
    <source>
        <dbReference type="ARBA" id="ARBA00005536"/>
    </source>
</evidence>
<dbReference type="GO" id="GO:0015031">
    <property type="term" value="P:protein transport"/>
    <property type="evidence" value="ECO:0007669"/>
    <property type="project" value="InterPro"/>
</dbReference>
<accession>A0A151TKF3</accession>
<feature type="compositionally biased region" description="Basic and acidic residues" evidence="2">
    <location>
        <begin position="420"/>
        <end position="434"/>
    </location>
</feature>
<evidence type="ECO:0000256" key="2">
    <source>
        <dbReference type="SAM" id="MobiDB-lite"/>
    </source>
</evidence>
<comment type="similarity">
    <text evidence="1">Belongs to the IST1 family.</text>
</comment>
<gene>
    <name evidence="3" type="ORF">KK1_023863</name>
</gene>
<evidence type="ECO:0000313" key="4">
    <source>
        <dbReference type="Proteomes" id="UP000075243"/>
    </source>
</evidence>
<feature type="region of interest" description="Disordered" evidence="2">
    <location>
        <begin position="263"/>
        <end position="286"/>
    </location>
</feature>
<sequence>MPTIESQKNCPIDLKEAISSVIFATPRCLDIPELANVRKQIMAKYGKEFVSAAVELRPDCGVNRLAIVGPNTLEKATYVEPPQLHVPPVGDEKGPPNLSASYQLKEMKDVCKNSYEKNASLNSSGTGSQEMDFGNMSAFQKGRQNWNMEFKDAASAAQVAAESAERASMAARAAAELSNREKLTMQYSSGWNWQSPSDGGELPQEYAFHSTKYLSAGYVNSTIRSNSFEIHNEQTNAREQHNLVASPNEHYMNSNENVMKRYQKRQGEANKKSSTRDSNECYDSENGLPEQISVTLASHASDLSRRMLVPSKTSTSTFLSLKGDPLSKASKTFDAGLGEESSRVSYESIEQKVSFMENWASSEHGSAEHAASKPSSVSKSEEILTLSSARVQMQPSSSLTKTMIPEKEQASMSLNSNKDIPSKEKGSHVHPKLPDYDTFAAQFLSRKKGR</sequence>
<protein>
    <submittedName>
        <fullName evidence="3">Uncharacterized protein</fullName>
    </submittedName>
</protein>
<dbReference type="Gene3D" id="1.20.1260.60">
    <property type="entry name" value="Vacuolar protein sorting-associated protein Ist1"/>
    <property type="match status" value="1"/>
</dbReference>
<keyword evidence="4" id="KW-1185">Reference proteome</keyword>
<dbReference type="Proteomes" id="UP000075243">
    <property type="component" value="Chromosome 5"/>
</dbReference>
<reference evidence="3 4" key="1">
    <citation type="journal article" date="2012" name="Nat. Biotechnol.">
        <title>Draft genome sequence of pigeonpea (Cajanus cajan), an orphan legume crop of resource-poor farmers.</title>
        <authorList>
            <person name="Varshney R.K."/>
            <person name="Chen W."/>
            <person name="Li Y."/>
            <person name="Bharti A.K."/>
            <person name="Saxena R.K."/>
            <person name="Schlueter J.A."/>
            <person name="Donoghue M.T."/>
            <person name="Azam S."/>
            <person name="Fan G."/>
            <person name="Whaley A.M."/>
            <person name="Farmer A.D."/>
            <person name="Sheridan J."/>
            <person name="Iwata A."/>
            <person name="Tuteja R."/>
            <person name="Penmetsa R.V."/>
            <person name="Wu W."/>
            <person name="Upadhyaya H.D."/>
            <person name="Yang S.P."/>
            <person name="Shah T."/>
            <person name="Saxena K.B."/>
            <person name="Michael T."/>
            <person name="McCombie W.R."/>
            <person name="Yang B."/>
            <person name="Zhang G."/>
            <person name="Yang H."/>
            <person name="Wang J."/>
            <person name="Spillane C."/>
            <person name="Cook D.R."/>
            <person name="May G.D."/>
            <person name="Xu X."/>
            <person name="Jackson S.A."/>
        </authorList>
    </citation>
    <scope>NUCLEOTIDE SEQUENCE [LARGE SCALE GENOMIC DNA]</scope>
    <source>
        <strain evidence="4">cv. Asha</strain>
    </source>
</reference>
<dbReference type="InterPro" id="IPR042277">
    <property type="entry name" value="IST1-like"/>
</dbReference>
<feature type="compositionally biased region" description="Polar residues" evidence="2">
    <location>
        <begin position="389"/>
        <end position="401"/>
    </location>
</feature>
<name>A0A151TKF3_CAJCA</name>
<dbReference type="Gramene" id="C.cajan_23183.t">
    <property type="protein sequence ID" value="C.cajan_23183.t"/>
    <property type="gene ID" value="C.cajan_23183"/>
</dbReference>
<feature type="compositionally biased region" description="Polar residues" evidence="2">
    <location>
        <begin position="410"/>
        <end position="419"/>
    </location>
</feature>
<dbReference type="InterPro" id="IPR005061">
    <property type="entry name" value="Ist1"/>
</dbReference>